<dbReference type="InterPro" id="IPR017853">
    <property type="entry name" value="GH"/>
</dbReference>
<keyword evidence="1" id="KW-0812">Transmembrane</keyword>
<feature type="transmembrane region" description="Helical" evidence="1">
    <location>
        <begin position="691"/>
        <end position="719"/>
    </location>
</feature>
<evidence type="ECO:0000313" key="3">
    <source>
        <dbReference type="EMBL" id="MDN6900592.1"/>
    </source>
</evidence>
<dbReference type="Pfam" id="PF08924">
    <property type="entry name" value="Rv2525c_GlyHyd-like"/>
    <property type="match status" value="1"/>
</dbReference>
<protein>
    <submittedName>
        <fullName evidence="3">DUF1906 domain-containing protein</fullName>
    </submittedName>
</protein>
<dbReference type="InterPro" id="IPR036366">
    <property type="entry name" value="PGBDSf"/>
</dbReference>
<keyword evidence="1" id="KW-1133">Transmembrane helix</keyword>
<dbReference type="Gene3D" id="3.20.20.80">
    <property type="entry name" value="Glycosidases"/>
    <property type="match status" value="1"/>
</dbReference>
<dbReference type="InterPro" id="IPR015020">
    <property type="entry name" value="Rv2525c-like_Glyco_Hydro-like"/>
</dbReference>
<gene>
    <name evidence="3" type="ORF">EVC35_06195</name>
</gene>
<name>A0AAJ1VQS9_9LACO</name>
<feature type="domain" description="Rv2525c-like glycoside hydrolase-like" evidence="2">
    <location>
        <begin position="317"/>
        <end position="487"/>
    </location>
</feature>
<organism evidence="3 4">
    <name type="scientific">Oenococcus sicerae</name>
    <dbReference type="NCBI Taxonomy" id="2203724"/>
    <lineage>
        <taxon>Bacteria</taxon>
        <taxon>Bacillati</taxon>
        <taxon>Bacillota</taxon>
        <taxon>Bacilli</taxon>
        <taxon>Lactobacillales</taxon>
        <taxon>Lactobacillaceae</taxon>
        <taxon>Oenococcus</taxon>
    </lineage>
</organism>
<sequence length="729" mass="78235">MVDQMVLTTQQWLNKTYGSVANYIQVTESGNTGWQTIYGLIQGLQYELGISLQAGLPAFGEVTSAAFDSQVVPQLKNGYESHFVYLIQGAFWAKGINPGEFNGVYSPDTQAAVETLQTEAGFTDPSGILTSLWAKALFDMSAFVLLSNGDAKIRTMQQYLNFRYSAQTGILPADGVYQRDTNTALIYGVQIELGLVTVANGVWGPSTRSTYASAYANGLSTGLIRLVQFALYVNMSQYITANQLSTVPFNGQLDTTTQSLLFAFQRFMNLTPVTANQPDPVTMYSLMVSSGSPSRNFWGVDTSIQLTANMVQSLVNWDATYVARYLTGSVGSGSLQKPKNLTRTEAQNILTAGLHLVPIYQDNFPTVDYFTRRQGQKDARAAMAAATELGLPTGTVIYFAIDMDMTDDDISNNGLPYFNGVTSIFNNGEAANYYVPAVYGTRNVSSRLALESSSVYSYVSNMSTGYSGNLGFSQPLNWAFDQFAEDDSGISGVAAIDYVNVSHADEGVVALETPVQLSWIFNTEFAPLKSAYLSGSLTWDGPEITLYDNKLLKLTAQLTTSISSGPGMLQFNISAGQLEDGFEASLSNAFGQEVSTKLGAKLADMAAAIDNGLLKMTYSASGTEVSISCTLINSQSEINGVEMSSAIILNASFHLNPLNPSDSPDWQKINNAIYNITMAGAVSSVSADAGYLVYAAILAGAAPVATVTLGIGAVGLLLVATWNQINDNS</sequence>
<dbReference type="CDD" id="cd06418">
    <property type="entry name" value="GH25_BacA-like"/>
    <property type="match status" value="1"/>
</dbReference>
<dbReference type="SUPFAM" id="SSF47090">
    <property type="entry name" value="PGBD-like"/>
    <property type="match status" value="1"/>
</dbReference>
<evidence type="ECO:0000259" key="2">
    <source>
        <dbReference type="Pfam" id="PF08924"/>
    </source>
</evidence>
<comment type="caution">
    <text evidence="3">The sequence shown here is derived from an EMBL/GenBank/DDBJ whole genome shotgun (WGS) entry which is preliminary data.</text>
</comment>
<keyword evidence="1" id="KW-0472">Membrane</keyword>
<dbReference type="InterPro" id="IPR036365">
    <property type="entry name" value="PGBD-like_sf"/>
</dbReference>
<dbReference type="EMBL" id="SDWY01000003">
    <property type="protein sequence ID" value="MDN6900592.1"/>
    <property type="molecule type" value="Genomic_DNA"/>
</dbReference>
<accession>A0AAJ1VQS9</accession>
<evidence type="ECO:0000313" key="4">
    <source>
        <dbReference type="Proteomes" id="UP001167919"/>
    </source>
</evidence>
<dbReference type="AlphaFoldDB" id="A0AAJ1VQS9"/>
<reference evidence="3" key="1">
    <citation type="submission" date="2019-01" db="EMBL/GenBank/DDBJ databases">
        <title>Oenococcus sicerae UCMA17102.</title>
        <authorList>
            <person name="Cousin F.J."/>
            <person name="Le Guellec R."/>
            <person name="Cretenet M."/>
        </authorList>
    </citation>
    <scope>NUCLEOTIDE SEQUENCE</scope>
    <source>
        <strain evidence="3">UCMA17102</strain>
    </source>
</reference>
<evidence type="ECO:0000256" key="1">
    <source>
        <dbReference type="SAM" id="Phobius"/>
    </source>
</evidence>
<dbReference type="Proteomes" id="UP001167919">
    <property type="component" value="Unassembled WGS sequence"/>
</dbReference>
<proteinExistence type="predicted"/>
<dbReference type="SUPFAM" id="SSF51445">
    <property type="entry name" value="(Trans)glycosidases"/>
    <property type="match status" value="1"/>
</dbReference>
<dbReference type="Gene3D" id="1.10.101.10">
    <property type="entry name" value="PGBD-like superfamily/PGBD"/>
    <property type="match status" value="1"/>
</dbReference>
<dbReference type="RefSeq" id="WP_301711262.1">
    <property type="nucleotide sequence ID" value="NZ_SDWY01000003.1"/>
</dbReference>